<gene>
    <name evidence="2" type="ORF">F4Y42_15280</name>
</gene>
<reference evidence="2" key="1">
    <citation type="submission" date="2019-09" db="EMBL/GenBank/DDBJ databases">
        <title>Characterisation of the sponge microbiome using genome-centric metagenomics.</title>
        <authorList>
            <person name="Engelberts J.P."/>
            <person name="Robbins S.J."/>
            <person name="De Goeij J.M."/>
            <person name="Aranda M."/>
            <person name="Bell S.C."/>
            <person name="Webster N.S."/>
        </authorList>
    </citation>
    <scope>NUCLEOTIDE SEQUENCE</scope>
    <source>
        <strain evidence="2">SB0664_bin_27</strain>
    </source>
</reference>
<dbReference type="Pfam" id="PF18929">
    <property type="entry name" value="DUF5678"/>
    <property type="match status" value="1"/>
</dbReference>
<name>A0A6B0YUT3_9CHLR</name>
<evidence type="ECO:0000259" key="1">
    <source>
        <dbReference type="Pfam" id="PF18929"/>
    </source>
</evidence>
<dbReference type="AlphaFoldDB" id="A0A6B0YUT3"/>
<dbReference type="InterPro" id="IPR043734">
    <property type="entry name" value="DUF5678"/>
</dbReference>
<comment type="caution">
    <text evidence="2">The sequence shown here is derived from an EMBL/GenBank/DDBJ whole genome shotgun (WGS) entry which is preliminary data.</text>
</comment>
<accession>A0A6B0YUT3</accession>
<evidence type="ECO:0000313" key="2">
    <source>
        <dbReference type="EMBL" id="MXY94800.1"/>
    </source>
</evidence>
<protein>
    <recommendedName>
        <fullName evidence="1">DUF5678 domain-containing protein</fullName>
    </recommendedName>
</protein>
<dbReference type="EMBL" id="VXRG01000127">
    <property type="protein sequence ID" value="MXY94800.1"/>
    <property type="molecule type" value="Genomic_DNA"/>
</dbReference>
<proteinExistence type="predicted"/>
<feature type="domain" description="DUF5678" evidence="1">
    <location>
        <begin position="66"/>
        <end position="104"/>
    </location>
</feature>
<organism evidence="2">
    <name type="scientific">Caldilineaceae bacterium SB0664_bin_27</name>
    <dbReference type="NCBI Taxonomy" id="2605260"/>
    <lineage>
        <taxon>Bacteria</taxon>
        <taxon>Bacillati</taxon>
        <taxon>Chloroflexota</taxon>
        <taxon>Caldilineae</taxon>
        <taxon>Caldilineales</taxon>
        <taxon>Caldilineaceae</taxon>
    </lineage>
</organism>
<sequence length="129" mass="14995">MGTQVVLDVPDEIYERVEKLAVTTERDIPDVLLETIARTFSPFPVDPNRSVMNQNVETYRELHAELVMTHLGQFVAICDGRLIDHDPDPVSLLQRVRTKYPEKVVLRRKVESVPELQIQIRHPRIEAWK</sequence>